<comment type="similarity">
    <text evidence="1">Belongs to the Gfa family.</text>
</comment>
<dbReference type="GO" id="GO:0046872">
    <property type="term" value="F:metal ion binding"/>
    <property type="evidence" value="ECO:0007669"/>
    <property type="project" value="UniProtKB-KW"/>
</dbReference>
<keyword evidence="3" id="KW-0862">Zinc</keyword>
<evidence type="ECO:0000256" key="4">
    <source>
        <dbReference type="ARBA" id="ARBA00023239"/>
    </source>
</evidence>
<evidence type="ECO:0000256" key="1">
    <source>
        <dbReference type="ARBA" id="ARBA00005495"/>
    </source>
</evidence>
<dbReference type="GeneID" id="70247803"/>
<dbReference type="Proteomes" id="UP001201262">
    <property type="component" value="Unassembled WGS sequence"/>
</dbReference>
<keyword evidence="7" id="KW-1185">Reference proteome</keyword>
<evidence type="ECO:0000256" key="2">
    <source>
        <dbReference type="ARBA" id="ARBA00022723"/>
    </source>
</evidence>
<keyword evidence="4" id="KW-0456">Lyase</keyword>
<dbReference type="InterPro" id="IPR011057">
    <property type="entry name" value="Mss4-like_sf"/>
</dbReference>
<keyword evidence="2" id="KW-0479">Metal-binding</keyword>
<evidence type="ECO:0000256" key="3">
    <source>
        <dbReference type="ARBA" id="ARBA00022833"/>
    </source>
</evidence>
<gene>
    <name evidence="6" type="ORF">BGW36DRAFT_390718</name>
</gene>
<feature type="domain" description="CENP-V/GFA" evidence="5">
    <location>
        <begin position="9"/>
        <end position="119"/>
    </location>
</feature>
<proteinExistence type="inferred from homology"/>
<evidence type="ECO:0000313" key="7">
    <source>
        <dbReference type="Proteomes" id="UP001201262"/>
    </source>
</evidence>
<reference evidence="6" key="1">
    <citation type="submission" date="2021-12" db="EMBL/GenBank/DDBJ databases">
        <title>Convergent genome expansion in fungi linked to evolution of root-endophyte symbiosis.</title>
        <authorList>
            <consortium name="DOE Joint Genome Institute"/>
            <person name="Ke Y.-H."/>
            <person name="Bonito G."/>
            <person name="Liao H.-L."/>
            <person name="Looney B."/>
            <person name="Rojas-Flechas A."/>
            <person name="Nash J."/>
            <person name="Hameed K."/>
            <person name="Schadt C."/>
            <person name="Martin F."/>
            <person name="Crous P.W."/>
            <person name="Miettinen O."/>
            <person name="Magnuson J.K."/>
            <person name="Labbe J."/>
            <person name="Jacobson D."/>
            <person name="Doktycz M.J."/>
            <person name="Veneault-Fourrey C."/>
            <person name="Kuo A."/>
            <person name="Mondo S."/>
            <person name="Calhoun S."/>
            <person name="Riley R."/>
            <person name="Ohm R."/>
            <person name="LaButti K."/>
            <person name="Andreopoulos B."/>
            <person name="Pangilinan J."/>
            <person name="Nolan M."/>
            <person name="Tritt A."/>
            <person name="Clum A."/>
            <person name="Lipzen A."/>
            <person name="Daum C."/>
            <person name="Barry K."/>
            <person name="Grigoriev I.V."/>
            <person name="Vilgalys R."/>
        </authorList>
    </citation>
    <scope>NUCLEOTIDE SEQUENCE</scope>
    <source>
        <strain evidence="6">PMI_201</strain>
    </source>
</reference>
<dbReference type="PROSITE" id="PS51891">
    <property type="entry name" value="CENP_V_GFA"/>
    <property type="match status" value="1"/>
</dbReference>
<organism evidence="6 7">
    <name type="scientific">Talaromyces proteolyticus</name>
    <dbReference type="NCBI Taxonomy" id="1131652"/>
    <lineage>
        <taxon>Eukaryota</taxon>
        <taxon>Fungi</taxon>
        <taxon>Dikarya</taxon>
        <taxon>Ascomycota</taxon>
        <taxon>Pezizomycotina</taxon>
        <taxon>Eurotiomycetes</taxon>
        <taxon>Eurotiomycetidae</taxon>
        <taxon>Eurotiales</taxon>
        <taxon>Trichocomaceae</taxon>
        <taxon>Talaromyces</taxon>
        <taxon>Talaromyces sect. Bacilispori</taxon>
    </lineage>
</organism>
<dbReference type="SUPFAM" id="SSF51316">
    <property type="entry name" value="Mss4-like"/>
    <property type="match status" value="2"/>
</dbReference>
<dbReference type="EMBL" id="JAJTJA010000015">
    <property type="protein sequence ID" value="KAH8689355.1"/>
    <property type="molecule type" value="Genomic_DNA"/>
</dbReference>
<dbReference type="GO" id="GO:0016846">
    <property type="term" value="F:carbon-sulfur lyase activity"/>
    <property type="evidence" value="ECO:0007669"/>
    <property type="project" value="InterPro"/>
</dbReference>
<sequence length="352" mass="38697">MESENSISLNAQCYCKSLHFTLTLPTSALPLSVHLCHCSVCRYTHGTMCIFHAPLPANVAPQFVTPSGLDKLTAYTWPGGKGIRYFCSTCGCHMGDVSPDDGTWVISTSFFAKDESIFQIKTHVFTESALGGGLNDWLPQIGNRKMKTWNPDDGSAVPVQPQIEHGADGQEDRLRAQCHCGGVSFTIPRPNKEVLTNPAMKSFVSPIDKTKWVACLDMCDDCRLTTGSHLVAWTFIPLDQCEPKIKPDLLIGTSKTFRSSTDVLRSFCGQCGATVFFSYAKEAKNIADVAVGILRAPEGVKAENWLTWRTGRIAWYKSGLRYDEALAMSLSQGLADWGMVKYGQNLDFEIGS</sequence>
<evidence type="ECO:0000259" key="5">
    <source>
        <dbReference type="PROSITE" id="PS51891"/>
    </source>
</evidence>
<comment type="caution">
    <text evidence="6">The sequence shown here is derived from an EMBL/GenBank/DDBJ whole genome shotgun (WGS) entry which is preliminary data.</text>
</comment>
<accession>A0AAD4PUG6</accession>
<protein>
    <submittedName>
        <fullName evidence="6">Mss4-like protein</fullName>
    </submittedName>
</protein>
<dbReference type="PANTHER" id="PTHR33337">
    <property type="entry name" value="GFA DOMAIN-CONTAINING PROTEIN"/>
    <property type="match status" value="1"/>
</dbReference>
<dbReference type="RefSeq" id="XP_046065709.1">
    <property type="nucleotide sequence ID" value="XM_046217516.1"/>
</dbReference>
<dbReference type="Gene3D" id="3.90.1590.10">
    <property type="entry name" value="glutathione-dependent formaldehyde- activating enzyme (gfa)"/>
    <property type="match status" value="2"/>
</dbReference>
<name>A0AAD4PUG6_9EURO</name>
<dbReference type="InterPro" id="IPR006913">
    <property type="entry name" value="CENP-V/GFA"/>
</dbReference>
<dbReference type="AlphaFoldDB" id="A0AAD4PUG6"/>
<dbReference type="PANTHER" id="PTHR33337:SF31">
    <property type="entry name" value="DUF636 DOMAIN PROTEIN (AFU_ORTHOLOGUE AFUA_2G12650)"/>
    <property type="match status" value="1"/>
</dbReference>
<dbReference type="Pfam" id="PF04828">
    <property type="entry name" value="GFA"/>
    <property type="match status" value="2"/>
</dbReference>
<evidence type="ECO:0000313" key="6">
    <source>
        <dbReference type="EMBL" id="KAH8689355.1"/>
    </source>
</evidence>